<name>A0A4X2LL77_VOMUR</name>
<reference evidence="4" key="1">
    <citation type="submission" date="2018-12" db="EMBL/GenBank/DDBJ databases">
        <authorList>
            <person name="Yazar S."/>
        </authorList>
    </citation>
    <scope>NUCLEOTIDE SEQUENCE [LARGE SCALE GENOMIC DNA]</scope>
</reference>
<organism evidence="3 4">
    <name type="scientific">Vombatus ursinus</name>
    <name type="common">Common wombat</name>
    <dbReference type="NCBI Taxonomy" id="29139"/>
    <lineage>
        <taxon>Eukaryota</taxon>
        <taxon>Metazoa</taxon>
        <taxon>Chordata</taxon>
        <taxon>Craniata</taxon>
        <taxon>Vertebrata</taxon>
        <taxon>Euteleostomi</taxon>
        <taxon>Mammalia</taxon>
        <taxon>Metatheria</taxon>
        <taxon>Diprotodontia</taxon>
        <taxon>Vombatidae</taxon>
        <taxon>Vombatus</taxon>
    </lineage>
</organism>
<dbReference type="Gene3D" id="1.25.40.420">
    <property type="match status" value="1"/>
</dbReference>
<dbReference type="STRING" id="29139.ENSVURP00010024688"/>
<dbReference type="CTD" id="149478"/>
<dbReference type="GeneID" id="114024870"/>
<sequence>MGPPGGPPGGAPAQVPPHSVQGDPATFRAALRGLLNCARFSDVRFLVGQDRREVLAHRCLLSSRCDYFRQLLSAENPVGGAPEEPVVLADVPPEAFLTVLEFLYTNSITLDRRTVLEVLISSLEYGLSELRELCVEFVVQNLDMELVCEALQVAVTFGLRQLREKCLNFIERHAQDVLRTPAFHELSPAALLAVLHSDHLAVDEVELVAATRHWARVSSAVLEQPMGQVAQAVVGELRLPLLSPSELSSLEEQNRVEPFIPMEQIAEAWKYHALSRGEATRGIQGRRRKGTAPREHHRFLELLPK</sequence>
<dbReference type="PROSITE" id="PS50097">
    <property type="entry name" value="BTB"/>
    <property type="match status" value="1"/>
</dbReference>
<proteinExistence type="predicted"/>
<accession>A0A4X2LL77</accession>
<dbReference type="InterPro" id="IPR000210">
    <property type="entry name" value="BTB/POZ_dom"/>
</dbReference>
<dbReference type="InterPro" id="IPR011333">
    <property type="entry name" value="SKP1/BTB/POZ_sf"/>
</dbReference>
<dbReference type="CDD" id="cd18294">
    <property type="entry name" value="BTB_POZ_BTBD19"/>
    <property type="match status" value="1"/>
</dbReference>
<gene>
    <name evidence="3" type="primary">BTBD19</name>
</gene>
<feature type="compositionally biased region" description="Basic and acidic residues" evidence="1">
    <location>
        <begin position="292"/>
        <end position="305"/>
    </location>
</feature>
<reference evidence="3" key="3">
    <citation type="submission" date="2025-09" db="UniProtKB">
        <authorList>
            <consortium name="Ensembl"/>
        </authorList>
    </citation>
    <scope>IDENTIFICATION</scope>
</reference>
<dbReference type="RefSeq" id="XP_027693883.1">
    <property type="nucleotide sequence ID" value="XM_027838082.1"/>
</dbReference>
<feature type="region of interest" description="Disordered" evidence="1">
    <location>
        <begin position="280"/>
        <end position="305"/>
    </location>
</feature>
<evidence type="ECO:0000259" key="2">
    <source>
        <dbReference type="PROSITE" id="PS50097"/>
    </source>
</evidence>
<dbReference type="InterPro" id="IPR011705">
    <property type="entry name" value="BACK"/>
</dbReference>
<evidence type="ECO:0000313" key="4">
    <source>
        <dbReference type="Proteomes" id="UP000314987"/>
    </source>
</evidence>
<dbReference type="OMA" id="AWRFHAL"/>
<dbReference type="SMART" id="SM00225">
    <property type="entry name" value="BTB"/>
    <property type="match status" value="1"/>
</dbReference>
<keyword evidence="4" id="KW-1185">Reference proteome</keyword>
<dbReference type="SMART" id="SM00875">
    <property type="entry name" value="BACK"/>
    <property type="match status" value="1"/>
</dbReference>
<dbReference type="Pfam" id="PF00651">
    <property type="entry name" value="BTB"/>
    <property type="match status" value="1"/>
</dbReference>
<evidence type="ECO:0000256" key="1">
    <source>
        <dbReference type="SAM" id="MobiDB-lite"/>
    </source>
</evidence>
<dbReference type="SUPFAM" id="SSF54695">
    <property type="entry name" value="POZ domain"/>
    <property type="match status" value="1"/>
</dbReference>
<dbReference type="PANTHER" id="PTHR46965">
    <property type="entry name" value="BTB/POZ DOMAIN-CONTAINING PROTEIN 19"/>
    <property type="match status" value="1"/>
</dbReference>
<feature type="domain" description="BTB" evidence="2">
    <location>
        <begin position="41"/>
        <end position="112"/>
    </location>
</feature>
<evidence type="ECO:0000313" key="3">
    <source>
        <dbReference type="Ensembl" id="ENSVURP00010024688.1"/>
    </source>
</evidence>
<dbReference type="AlphaFoldDB" id="A0A4X2LL77"/>
<dbReference type="Proteomes" id="UP000314987">
    <property type="component" value="Unassembled WGS sequence"/>
</dbReference>
<dbReference type="CDD" id="cd18494">
    <property type="entry name" value="BACK_BTBD19"/>
    <property type="match status" value="1"/>
</dbReference>
<dbReference type="InterPro" id="IPR042846">
    <property type="entry name" value="BTBD19"/>
</dbReference>
<dbReference type="Gene3D" id="3.30.710.10">
    <property type="entry name" value="Potassium Channel Kv1.1, Chain A"/>
    <property type="match status" value="1"/>
</dbReference>
<dbReference type="Ensembl" id="ENSVURT00010028100.1">
    <property type="protein sequence ID" value="ENSVURP00010024688.1"/>
    <property type="gene ID" value="ENSVURG00010018924.1"/>
</dbReference>
<dbReference type="Pfam" id="PF07707">
    <property type="entry name" value="BACK"/>
    <property type="match status" value="1"/>
</dbReference>
<dbReference type="PANTHER" id="PTHR46965:SF1">
    <property type="entry name" value="BTB_POZ DOMAIN-CONTAINING PROTEIN 19"/>
    <property type="match status" value="1"/>
</dbReference>
<protein>
    <submittedName>
        <fullName evidence="3">BTB domain containing 19</fullName>
    </submittedName>
</protein>
<dbReference type="GeneTree" id="ENSGT00940000162133"/>
<reference evidence="3" key="2">
    <citation type="submission" date="2025-08" db="UniProtKB">
        <authorList>
            <consortium name="Ensembl"/>
        </authorList>
    </citation>
    <scope>IDENTIFICATION</scope>
</reference>